<dbReference type="AlphaFoldDB" id="A0A062XKW8"/>
<dbReference type="PROSITE" id="PS50234">
    <property type="entry name" value="VWFA"/>
    <property type="match status" value="1"/>
</dbReference>
<feature type="transmembrane region" description="Helical" evidence="1">
    <location>
        <begin position="31"/>
        <end position="53"/>
    </location>
</feature>
<dbReference type="Proteomes" id="UP000027284">
    <property type="component" value="Unassembled WGS sequence"/>
</dbReference>
<gene>
    <name evidence="3" type="ORF">EG19_06840</name>
</gene>
<proteinExistence type="predicted"/>
<keyword evidence="1" id="KW-1133">Transmembrane helix</keyword>
<accession>A0A062XKW8</accession>
<dbReference type="Gene3D" id="3.40.50.410">
    <property type="entry name" value="von Willebrand factor, type A domain"/>
    <property type="match status" value="1"/>
</dbReference>
<evidence type="ECO:0000259" key="2">
    <source>
        <dbReference type="PROSITE" id="PS50234"/>
    </source>
</evidence>
<keyword evidence="1" id="KW-0812">Transmembrane</keyword>
<comment type="caution">
    <text evidence="3">The sequence shown here is derived from an EMBL/GenBank/DDBJ whole genome shotgun (WGS) entry which is preliminary data.</text>
</comment>
<dbReference type="InterPro" id="IPR036465">
    <property type="entry name" value="vWFA_dom_sf"/>
</dbReference>
<evidence type="ECO:0000313" key="3">
    <source>
        <dbReference type="EMBL" id="KDA53197.1"/>
    </source>
</evidence>
<sequence>MTSYFTQAQLDDIRCPKDHFPASLSPVAERAAPAVFFGCLRLFIILLLPLFLAHGCKVKNETKHQAVTYRQASQEISLGSWERELPADIVLLLDQSGSMSKGDHPTDPTGLRATGSRSFVEFLAQRSSKEQPNRFGVVNFGSHAQRDHACPLTAIRSHDDPALQTIFAKLKELDLGDTNIIAAIRLGMQLLREGGSFEQPRNRALVLFTDGEPDDARNLSLAQYFAELSEFFQDQLKPSGVSLFVVGIDTVGTRWSATVPYWKGLAGSQYVFTTPNMTALKAQFNRIVQRIWHLPEVEPVAVSSLSPVGFELEPYLASVEFHIFPTREGLTLNVRRPNGKIVEPGKDPDTPPIKRLTTFDLLVVRDPEPGRWLYEVVGGAGTVEVLRNPIPLHMRLLSPRAIHPQGKPMRLIAEFRRTDEKPVPSHRDYPLALTAEITTPSGKRELIEFPLDKGRNGVYVGQPALEAPMELGEYQVLLKVSGGDRYHSDHAVAVQVKPVPYLLIDEPGEDQPRPPAAAIPLRVRLLQGGKPLKPQEAFTNHPDHLVIAQLVEDPEGQKGQAIWLSLAKEGDTPGQFVGAVPVPKPVEGRYILAVRLAPEEASKQPVADQTIIELVARRPPMPGWQKALWKLLGLAGAGLFALTLWLLSLPRASGGVEVLVDTGNGEDVCASFRLVGRKFRLIRIKAHSGIKGRWLFVNGTKRNDRVTVRFFHKGVPLWKHVTDGGEVRIGKHIVRYYA</sequence>
<keyword evidence="4" id="KW-1185">Reference proteome</keyword>
<dbReference type="CDD" id="cd00198">
    <property type="entry name" value="vWFA"/>
    <property type="match status" value="1"/>
</dbReference>
<dbReference type="EMBL" id="JMFG01000025">
    <property type="protein sequence ID" value="KDA53197.1"/>
    <property type="molecule type" value="Genomic_DNA"/>
</dbReference>
<dbReference type="Pfam" id="PF00092">
    <property type="entry name" value="VWA"/>
    <property type="match status" value="1"/>
</dbReference>
<dbReference type="SMART" id="SM00327">
    <property type="entry name" value="VWA"/>
    <property type="match status" value="1"/>
</dbReference>
<name>A0A062XKW8_9BACT</name>
<dbReference type="InterPro" id="IPR002035">
    <property type="entry name" value="VWF_A"/>
</dbReference>
<feature type="transmembrane region" description="Helical" evidence="1">
    <location>
        <begin position="627"/>
        <end position="647"/>
    </location>
</feature>
<keyword evidence="1" id="KW-0472">Membrane</keyword>
<evidence type="ECO:0000256" key="1">
    <source>
        <dbReference type="SAM" id="Phobius"/>
    </source>
</evidence>
<protein>
    <recommendedName>
        <fullName evidence="2">VWFA domain-containing protein</fullName>
    </recommendedName>
</protein>
<reference evidence="3 4" key="1">
    <citation type="submission" date="2014-04" db="EMBL/GenBank/DDBJ databases">
        <title>The Genome Sequence of Thermoanaerobaculum aquaticum MP-01, The First Cultivated Group 23 Acidobacterium.</title>
        <authorList>
            <person name="Stamps B.W."/>
            <person name="Losey N.A."/>
            <person name="Lawson P.A."/>
            <person name="Stevenson B.S."/>
        </authorList>
    </citation>
    <scope>NUCLEOTIDE SEQUENCE [LARGE SCALE GENOMIC DNA]</scope>
    <source>
        <strain evidence="3 4">MP-01</strain>
    </source>
</reference>
<organism evidence="3 4">
    <name type="scientific">Thermoanaerobaculum aquaticum</name>
    <dbReference type="NCBI Taxonomy" id="1312852"/>
    <lineage>
        <taxon>Bacteria</taxon>
        <taxon>Pseudomonadati</taxon>
        <taxon>Acidobacteriota</taxon>
        <taxon>Thermoanaerobaculia</taxon>
        <taxon>Thermoanaerobaculales</taxon>
        <taxon>Thermoanaerobaculaceae</taxon>
        <taxon>Thermoanaerobaculum</taxon>
    </lineage>
</organism>
<dbReference type="SUPFAM" id="SSF53300">
    <property type="entry name" value="vWA-like"/>
    <property type="match status" value="1"/>
</dbReference>
<feature type="domain" description="VWFA" evidence="2">
    <location>
        <begin position="88"/>
        <end position="291"/>
    </location>
</feature>
<evidence type="ECO:0000313" key="4">
    <source>
        <dbReference type="Proteomes" id="UP000027284"/>
    </source>
</evidence>